<evidence type="ECO:0000256" key="2">
    <source>
        <dbReference type="SAM" id="Phobius"/>
    </source>
</evidence>
<feature type="compositionally biased region" description="Basic and acidic residues" evidence="1">
    <location>
        <begin position="50"/>
        <end position="59"/>
    </location>
</feature>
<proteinExistence type="predicted"/>
<dbReference type="Proteomes" id="UP000316215">
    <property type="component" value="Chromosome"/>
</dbReference>
<feature type="region of interest" description="Disordered" evidence="1">
    <location>
        <begin position="111"/>
        <end position="203"/>
    </location>
</feature>
<feature type="region of interest" description="Disordered" evidence="1">
    <location>
        <begin position="1"/>
        <end position="59"/>
    </location>
</feature>
<accession>A0A514JUM3</accession>
<protein>
    <submittedName>
        <fullName evidence="3">Uncharacterized protein</fullName>
    </submittedName>
</protein>
<organism evidence="3 4">
    <name type="scientific">Streptomyces calvus</name>
    <dbReference type="NCBI Taxonomy" id="67282"/>
    <lineage>
        <taxon>Bacteria</taxon>
        <taxon>Bacillati</taxon>
        <taxon>Actinomycetota</taxon>
        <taxon>Actinomycetes</taxon>
        <taxon>Kitasatosporales</taxon>
        <taxon>Streptomycetaceae</taxon>
        <taxon>Streptomyces</taxon>
    </lineage>
</organism>
<dbReference type="RefSeq" id="WP_142232947.1">
    <property type="nucleotide sequence ID" value="NZ_CP022310.1"/>
</dbReference>
<dbReference type="EMBL" id="CP022310">
    <property type="protein sequence ID" value="QDI71074.1"/>
    <property type="molecule type" value="Genomic_DNA"/>
</dbReference>
<gene>
    <name evidence="3" type="ORF">CD934_22095</name>
</gene>
<evidence type="ECO:0000313" key="3">
    <source>
        <dbReference type="EMBL" id="QDI71074.1"/>
    </source>
</evidence>
<keyword evidence="2" id="KW-1133">Transmembrane helix</keyword>
<name>A0A514JUM3_9ACTN</name>
<keyword evidence="2" id="KW-0472">Membrane</keyword>
<keyword evidence="2" id="KW-0812">Transmembrane</keyword>
<reference evidence="3 4" key="1">
    <citation type="submission" date="2017-07" db="EMBL/GenBank/DDBJ databases">
        <title>The Complete Genome of Streptomyces asterosporus-ZSY.</title>
        <authorList>
            <person name="Zhang S."/>
        </authorList>
    </citation>
    <scope>NUCLEOTIDE SEQUENCE [LARGE SCALE GENOMIC DNA]</scope>
    <source>
        <strain evidence="3 4">DSM 41452</strain>
    </source>
</reference>
<dbReference type="AlphaFoldDB" id="A0A514JUM3"/>
<dbReference type="KEGG" id="sast:CD934_22095"/>
<feature type="transmembrane region" description="Helical" evidence="2">
    <location>
        <begin position="207"/>
        <end position="228"/>
    </location>
</feature>
<feature type="compositionally biased region" description="Basic and acidic residues" evidence="1">
    <location>
        <begin position="1"/>
        <end position="21"/>
    </location>
</feature>
<keyword evidence="4" id="KW-1185">Reference proteome</keyword>
<evidence type="ECO:0000313" key="4">
    <source>
        <dbReference type="Proteomes" id="UP000316215"/>
    </source>
</evidence>
<feature type="compositionally biased region" description="Low complexity" evidence="1">
    <location>
        <begin position="152"/>
        <end position="180"/>
    </location>
</feature>
<evidence type="ECO:0000256" key="1">
    <source>
        <dbReference type="SAM" id="MobiDB-lite"/>
    </source>
</evidence>
<sequence>MPAHDKNPAGDENPAHDENPAGDKNPALGKMPAGDENPACDGTAYDDAERDGTAYDAERDGMDALMSALFDEPPPADAQRDPAFLAARDAAAADLAVLREQLTLIGDALATPAGTKDTAPGRLRAAHSGGRPEPGTGTRQTALPHPWHPATADDGPGPSPAAGLPLSAPSSRPTAGSHGSHGSHGSRGSREAHGPGPRRARRRPVKVVLGALVAAAAATLVVGTGWLVTQSGGTSDAAADKAAVADSGAEGGVLFGSPRYLACARLVAEGTVLAVEPVPGSAGTERVTFEASRVYKSEGEDDGAGDREIVFLRETAGGPPLHPGDGVLVGLPRHGDRPDTLIAGEQHIAPERTRIADSLPRSRGLSCD</sequence>